<dbReference type="InterPro" id="IPR036388">
    <property type="entry name" value="WH-like_DNA-bd_sf"/>
</dbReference>
<accession>A0A370I1E1</accession>
<dbReference type="InterPro" id="IPR007627">
    <property type="entry name" value="RNA_pol_sigma70_r2"/>
</dbReference>
<keyword evidence="4" id="KW-0238">DNA-binding</keyword>
<dbReference type="GO" id="GO:0003677">
    <property type="term" value="F:DNA binding"/>
    <property type="evidence" value="ECO:0007669"/>
    <property type="project" value="UniProtKB-KW"/>
</dbReference>
<evidence type="ECO:0000259" key="6">
    <source>
        <dbReference type="Pfam" id="PF04542"/>
    </source>
</evidence>
<dbReference type="InterPro" id="IPR013324">
    <property type="entry name" value="RNA_pol_sigma_r3/r4-like"/>
</dbReference>
<dbReference type="Gene3D" id="1.10.1740.10">
    <property type="match status" value="1"/>
</dbReference>
<evidence type="ECO:0000259" key="8">
    <source>
        <dbReference type="Pfam" id="PF20239"/>
    </source>
</evidence>
<dbReference type="InterPro" id="IPR046531">
    <property type="entry name" value="DUF6596"/>
</dbReference>
<gene>
    <name evidence="9" type="ORF">DFR76_11181</name>
</gene>
<comment type="similarity">
    <text evidence="1">Belongs to the sigma-70 factor family. ECF subfamily.</text>
</comment>
<comment type="caution">
    <text evidence="9">The sequence shown here is derived from an EMBL/GenBank/DDBJ whole genome shotgun (WGS) entry which is preliminary data.</text>
</comment>
<keyword evidence="3" id="KW-0731">Sigma factor</keyword>
<dbReference type="SUPFAM" id="SSF88946">
    <property type="entry name" value="Sigma2 domain of RNA polymerase sigma factors"/>
    <property type="match status" value="1"/>
</dbReference>
<protein>
    <submittedName>
        <fullName evidence="9">RNA polymerase ECF family sigma subunit</fullName>
    </submittedName>
</protein>
<dbReference type="AlphaFoldDB" id="A0A370I1E1"/>
<dbReference type="InterPro" id="IPR013249">
    <property type="entry name" value="RNA_pol_sigma70_r4_t2"/>
</dbReference>
<sequence>MSVRVVEDVWRRESPHILAALLRRHGDLGDCEDAAQEAAEAAARQWDRDGVPDNPRGWLIRVASRRLIDRLRADRARAGREEAVAVAQPGDAYLAPPADHARPAAEDDRLRLFLLCCHPSLSRSSQVALTLHAVAGSTTAQLAAAYLVPERTMAQRLSRARATLRAAGAVFELPADTELPARIAAVLDVCHLLFTEGHTRSDGGALVDSDLAEDAIRLTRQLHTALPDHDEVAGALALMLLTHARASARTVGGELIPLAEQDRSRWDPEQIAEGVHILEKVLPRGHVGRFQLQAAIAAVHAEASAWESTDWRQISVLYAMLTRVAPSPIVTLNRAVAIGMSVGAAAGLALVEPLLDDPVMRRHHRTHAVRAHLLEMSGDPVSAVESYRQAARLTASLPEQRYLNARMRRLEPKRVDYRAAP</sequence>
<organism evidence="9 10">
    <name type="scientific">Nocardia pseudobrasiliensis</name>
    <dbReference type="NCBI Taxonomy" id="45979"/>
    <lineage>
        <taxon>Bacteria</taxon>
        <taxon>Bacillati</taxon>
        <taxon>Actinomycetota</taxon>
        <taxon>Actinomycetes</taxon>
        <taxon>Mycobacteriales</taxon>
        <taxon>Nocardiaceae</taxon>
        <taxon>Nocardia</taxon>
    </lineage>
</organism>
<evidence type="ECO:0000313" key="10">
    <source>
        <dbReference type="Proteomes" id="UP000254869"/>
    </source>
</evidence>
<feature type="domain" description="DUF6596" evidence="8">
    <location>
        <begin position="182"/>
        <end position="280"/>
    </location>
</feature>
<reference evidence="9 10" key="1">
    <citation type="submission" date="2018-07" db="EMBL/GenBank/DDBJ databases">
        <title>Genomic Encyclopedia of Type Strains, Phase IV (KMG-IV): sequencing the most valuable type-strain genomes for metagenomic binning, comparative biology and taxonomic classification.</title>
        <authorList>
            <person name="Goeker M."/>
        </authorList>
    </citation>
    <scope>NUCLEOTIDE SEQUENCE [LARGE SCALE GENOMIC DNA]</scope>
    <source>
        <strain evidence="9 10">DSM 44290</strain>
    </source>
</reference>
<keyword evidence="2" id="KW-0805">Transcription regulation</keyword>
<dbReference type="Pfam" id="PF20239">
    <property type="entry name" value="DUF6596"/>
    <property type="match status" value="1"/>
</dbReference>
<dbReference type="PANTHER" id="PTHR47756:SF2">
    <property type="entry name" value="BLL6612 PROTEIN"/>
    <property type="match status" value="1"/>
</dbReference>
<evidence type="ECO:0000256" key="1">
    <source>
        <dbReference type="ARBA" id="ARBA00010641"/>
    </source>
</evidence>
<evidence type="ECO:0000259" key="7">
    <source>
        <dbReference type="Pfam" id="PF08281"/>
    </source>
</evidence>
<feature type="domain" description="RNA polymerase sigma factor 70 region 4 type 2" evidence="7">
    <location>
        <begin position="114"/>
        <end position="164"/>
    </location>
</feature>
<dbReference type="GO" id="GO:0006352">
    <property type="term" value="P:DNA-templated transcription initiation"/>
    <property type="evidence" value="ECO:0007669"/>
    <property type="project" value="InterPro"/>
</dbReference>
<keyword evidence="5" id="KW-0804">Transcription</keyword>
<dbReference type="GO" id="GO:0016987">
    <property type="term" value="F:sigma factor activity"/>
    <property type="evidence" value="ECO:0007669"/>
    <property type="project" value="UniProtKB-KW"/>
</dbReference>
<dbReference type="InterPro" id="IPR013325">
    <property type="entry name" value="RNA_pol_sigma_r2"/>
</dbReference>
<dbReference type="SUPFAM" id="SSF88659">
    <property type="entry name" value="Sigma3 and sigma4 domains of RNA polymerase sigma factors"/>
    <property type="match status" value="1"/>
</dbReference>
<dbReference type="Gene3D" id="1.10.10.10">
    <property type="entry name" value="Winged helix-like DNA-binding domain superfamily/Winged helix DNA-binding domain"/>
    <property type="match status" value="1"/>
</dbReference>
<name>A0A370I1E1_9NOCA</name>
<dbReference type="NCBIfam" id="TIGR02937">
    <property type="entry name" value="sigma70-ECF"/>
    <property type="match status" value="1"/>
</dbReference>
<dbReference type="InterPro" id="IPR014284">
    <property type="entry name" value="RNA_pol_sigma-70_dom"/>
</dbReference>
<evidence type="ECO:0000256" key="5">
    <source>
        <dbReference type="ARBA" id="ARBA00023163"/>
    </source>
</evidence>
<dbReference type="Proteomes" id="UP000254869">
    <property type="component" value="Unassembled WGS sequence"/>
</dbReference>
<keyword evidence="10" id="KW-1185">Reference proteome</keyword>
<dbReference type="Pfam" id="PF04542">
    <property type="entry name" value="Sigma70_r2"/>
    <property type="match status" value="1"/>
</dbReference>
<proteinExistence type="inferred from homology"/>
<evidence type="ECO:0000256" key="2">
    <source>
        <dbReference type="ARBA" id="ARBA00023015"/>
    </source>
</evidence>
<dbReference type="EMBL" id="QQBC01000011">
    <property type="protein sequence ID" value="RDI63064.1"/>
    <property type="molecule type" value="Genomic_DNA"/>
</dbReference>
<dbReference type="PANTHER" id="PTHR47756">
    <property type="entry name" value="BLL6612 PROTEIN-RELATED"/>
    <property type="match status" value="1"/>
</dbReference>
<evidence type="ECO:0000313" key="9">
    <source>
        <dbReference type="EMBL" id="RDI63064.1"/>
    </source>
</evidence>
<evidence type="ECO:0000256" key="4">
    <source>
        <dbReference type="ARBA" id="ARBA00023125"/>
    </source>
</evidence>
<evidence type="ECO:0000256" key="3">
    <source>
        <dbReference type="ARBA" id="ARBA00023082"/>
    </source>
</evidence>
<dbReference type="RefSeq" id="WP_068002837.1">
    <property type="nucleotide sequence ID" value="NZ_QQBC01000011.1"/>
</dbReference>
<feature type="domain" description="RNA polymerase sigma-70 region 2" evidence="6">
    <location>
        <begin position="11"/>
        <end position="75"/>
    </location>
</feature>
<dbReference type="STRING" id="1210086.GCA_001613105_05234"/>
<dbReference type="Pfam" id="PF08281">
    <property type="entry name" value="Sigma70_r4_2"/>
    <property type="match status" value="1"/>
</dbReference>